<reference evidence="7 8" key="1">
    <citation type="submission" date="2020-03" db="EMBL/GenBank/DDBJ databases">
        <title>Genomic Encyclopedia of Type Strains, Phase IV (KMG-IV): sequencing the most valuable type-strain genomes for metagenomic binning, comparative biology and taxonomic classification.</title>
        <authorList>
            <person name="Goeker M."/>
        </authorList>
    </citation>
    <scope>NUCLEOTIDE SEQUENCE [LARGE SCALE GENOMIC DNA]</scope>
    <source>
        <strain evidence="7 8">DSM 103870</strain>
    </source>
</reference>
<dbReference type="NCBIfam" id="TIGR03860">
    <property type="entry name" value="FMN_nitrolo"/>
    <property type="match status" value="1"/>
</dbReference>
<keyword evidence="3" id="KW-0560">Oxidoreductase</keyword>
<feature type="domain" description="Luciferase-like" evidence="6">
    <location>
        <begin position="27"/>
        <end position="393"/>
    </location>
</feature>
<protein>
    <submittedName>
        <fullName evidence="7">FMN-dependent oxidoreductase (Nitrilotriacetate monooxygenase family)</fullName>
    </submittedName>
</protein>
<dbReference type="Pfam" id="PF00296">
    <property type="entry name" value="Bac_luciferase"/>
    <property type="match status" value="1"/>
</dbReference>
<dbReference type="RefSeq" id="WP_166951028.1">
    <property type="nucleotide sequence ID" value="NZ_JAASQI010000003.1"/>
</dbReference>
<dbReference type="GO" id="GO:0004497">
    <property type="term" value="F:monooxygenase activity"/>
    <property type="evidence" value="ECO:0007669"/>
    <property type="project" value="UniProtKB-KW"/>
</dbReference>
<keyword evidence="8" id="KW-1185">Reference proteome</keyword>
<comment type="similarity">
    <text evidence="5">Belongs to the NtaA/SnaA/DszA monooxygenase family.</text>
</comment>
<dbReference type="PANTHER" id="PTHR30011:SF16">
    <property type="entry name" value="C2H2 FINGER DOMAIN TRANSCRIPTION FACTOR (EUROFUNG)-RELATED"/>
    <property type="match status" value="1"/>
</dbReference>
<evidence type="ECO:0000313" key="8">
    <source>
        <dbReference type="Proteomes" id="UP001429580"/>
    </source>
</evidence>
<gene>
    <name evidence="7" type="ORF">FHS82_001754</name>
</gene>
<keyword evidence="4 7" id="KW-0503">Monooxygenase</keyword>
<comment type="caution">
    <text evidence="7">The sequence shown here is derived from an EMBL/GenBank/DDBJ whole genome shotgun (WGS) entry which is preliminary data.</text>
</comment>
<dbReference type="PIRSF" id="PIRSF000337">
    <property type="entry name" value="NTA_MOA"/>
    <property type="match status" value="1"/>
</dbReference>
<evidence type="ECO:0000256" key="2">
    <source>
        <dbReference type="ARBA" id="ARBA00022643"/>
    </source>
</evidence>
<evidence type="ECO:0000256" key="5">
    <source>
        <dbReference type="ARBA" id="ARBA00033748"/>
    </source>
</evidence>
<dbReference type="EMBL" id="JAASQI010000003">
    <property type="protein sequence ID" value="NIJ57918.1"/>
    <property type="molecule type" value="Genomic_DNA"/>
</dbReference>
<keyword evidence="1" id="KW-0285">Flavoprotein</keyword>
<evidence type="ECO:0000256" key="3">
    <source>
        <dbReference type="ARBA" id="ARBA00023002"/>
    </source>
</evidence>
<dbReference type="InterPro" id="IPR016215">
    <property type="entry name" value="NTA_MOA"/>
</dbReference>
<organism evidence="7 8">
    <name type="scientific">Pseudochelatococcus lubricantis</name>
    <dbReference type="NCBI Taxonomy" id="1538102"/>
    <lineage>
        <taxon>Bacteria</taxon>
        <taxon>Pseudomonadati</taxon>
        <taxon>Pseudomonadota</taxon>
        <taxon>Alphaproteobacteria</taxon>
        <taxon>Hyphomicrobiales</taxon>
        <taxon>Chelatococcaceae</taxon>
        <taxon>Pseudochelatococcus</taxon>
    </lineage>
</organism>
<proteinExistence type="inferred from homology"/>
<name>A0ABX0UY94_9HYPH</name>
<dbReference type="InterPro" id="IPR011251">
    <property type="entry name" value="Luciferase-like_dom"/>
</dbReference>
<dbReference type="InterPro" id="IPR036661">
    <property type="entry name" value="Luciferase-like_sf"/>
</dbReference>
<accession>A0ABX0UY94</accession>
<dbReference type="PANTHER" id="PTHR30011">
    <property type="entry name" value="ALKANESULFONATE MONOOXYGENASE-RELATED"/>
    <property type="match status" value="1"/>
</dbReference>
<evidence type="ECO:0000259" key="6">
    <source>
        <dbReference type="Pfam" id="PF00296"/>
    </source>
</evidence>
<sequence length="451" mass="49764">MTNRDGKKISLGAFLHPSGHHVAAWRHPDAQPDAGVNLANYTRLARLAESASFDLIFFADQAALPSENYDYISRTTRATLLEPLTLLSALAAVTERIGLVATVSTSFNEPYNLARYFASLDHISGGRAGWNLVTSGTRLEGENFSNPPGYSQHDERYARAREYAEVVQKLWDSWEVDAILGDKASGRFVDRSKVHRIDHSGQYYSVDGPLSVARSPQGRPVLIQAGSSASGRELAALTAEAVFTAQRTLAEAQEFYGDVKEKARSYGRDEDDIKILPGIFPVIGRTESEAREKFQVLQDLVHPVVGLNYIQSHLGGIDLSGYPLDGPLPDIAPETEANRSRRVLLLDLARKRNLTIRELYLEIAGARGHWQLVGTPNEIADALESYFHERGADGFNIMPPSPHGLDDFIELVVPELRRRGLFREAYEGRTLRDHLGLKTPPNRIAAAATAA</sequence>
<evidence type="ECO:0000256" key="4">
    <source>
        <dbReference type="ARBA" id="ARBA00023033"/>
    </source>
</evidence>
<dbReference type="Proteomes" id="UP001429580">
    <property type="component" value="Unassembled WGS sequence"/>
</dbReference>
<dbReference type="CDD" id="cd01095">
    <property type="entry name" value="Nitrilotriacetate_monoxgenase"/>
    <property type="match status" value="1"/>
</dbReference>
<dbReference type="Gene3D" id="3.20.20.30">
    <property type="entry name" value="Luciferase-like domain"/>
    <property type="match status" value="1"/>
</dbReference>
<evidence type="ECO:0000256" key="1">
    <source>
        <dbReference type="ARBA" id="ARBA00022630"/>
    </source>
</evidence>
<dbReference type="InterPro" id="IPR051260">
    <property type="entry name" value="Diverse_substr_monoxygenases"/>
</dbReference>
<keyword evidence="2" id="KW-0288">FMN</keyword>
<dbReference type="SUPFAM" id="SSF51679">
    <property type="entry name" value="Bacterial luciferase-like"/>
    <property type="match status" value="1"/>
</dbReference>
<evidence type="ECO:0000313" key="7">
    <source>
        <dbReference type="EMBL" id="NIJ57918.1"/>
    </source>
</evidence>